<evidence type="ECO:0000256" key="2">
    <source>
        <dbReference type="ARBA" id="ARBA00023125"/>
    </source>
</evidence>
<dbReference type="InterPro" id="IPR029016">
    <property type="entry name" value="GAF-like_dom_sf"/>
</dbReference>
<accession>A0A1H9L6F7</accession>
<name>A0A1H9L6F7_9ACTN</name>
<dbReference type="STRING" id="1036181.SAMN05421756_108163"/>
<dbReference type="SUPFAM" id="SSF55781">
    <property type="entry name" value="GAF domain-like"/>
    <property type="match status" value="1"/>
</dbReference>
<dbReference type="PROSITE" id="PS00622">
    <property type="entry name" value="HTH_LUXR_1"/>
    <property type="match status" value="1"/>
</dbReference>
<dbReference type="GO" id="GO:0003677">
    <property type="term" value="F:DNA binding"/>
    <property type="evidence" value="ECO:0007669"/>
    <property type="project" value="UniProtKB-KW"/>
</dbReference>
<dbReference type="RefSeq" id="WP_170854198.1">
    <property type="nucleotide sequence ID" value="NZ_FOFA01000008.1"/>
</dbReference>
<dbReference type="InterPro" id="IPR000792">
    <property type="entry name" value="Tscrpt_reg_LuxR_C"/>
</dbReference>
<dbReference type="SMART" id="SM00421">
    <property type="entry name" value="HTH_LUXR"/>
    <property type="match status" value="1"/>
</dbReference>
<evidence type="ECO:0000313" key="5">
    <source>
        <dbReference type="EMBL" id="SER06593.1"/>
    </source>
</evidence>
<reference evidence="6" key="1">
    <citation type="submission" date="2016-10" db="EMBL/GenBank/DDBJ databases">
        <authorList>
            <person name="Varghese N."/>
            <person name="Submissions S."/>
        </authorList>
    </citation>
    <scope>NUCLEOTIDE SEQUENCE [LARGE SCALE GENOMIC DNA]</scope>
    <source>
        <strain evidence="6">CGMCC 4.6856</strain>
    </source>
</reference>
<dbReference type="PANTHER" id="PTHR44688:SF16">
    <property type="entry name" value="DNA-BINDING TRANSCRIPTIONAL ACTIVATOR DEVR_DOSR"/>
    <property type="match status" value="1"/>
</dbReference>
<dbReference type="PRINTS" id="PR00038">
    <property type="entry name" value="HTHLUXR"/>
</dbReference>
<dbReference type="Pfam" id="PF00196">
    <property type="entry name" value="GerE"/>
    <property type="match status" value="1"/>
</dbReference>
<keyword evidence="3" id="KW-0804">Transcription</keyword>
<gene>
    <name evidence="5" type="ORF">SAMN05421756_108163</name>
</gene>
<feature type="domain" description="HTH luxR-type" evidence="4">
    <location>
        <begin position="261"/>
        <end position="326"/>
    </location>
</feature>
<dbReference type="CDD" id="cd06170">
    <property type="entry name" value="LuxR_C_like"/>
    <property type="match status" value="1"/>
</dbReference>
<proteinExistence type="predicted"/>
<dbReference type="PANTHER" id="PTHR44688">
    <property type="entry name" value="DNA-BINDING TRANSCRIPTIONAL ACTIVATOR DEVR_DOSR"/>
    <property type="match status" value="1"/>
</dbReference>
<dbReference type="Gene3D" id="3.30.450.40">
    <property type="match status" value="1"/>
</dbReference>
<dbReference type="AlphaFoldDB" id="A0A1H9L6F7"/>
<keyword evidence="1" id="KW-0805">Transcription regulation</keyword>
<dbReference type="SUPFAM" id="SSF46894">
    <property type="entry name" value="C-terminal effector domain of the bipartite response regulators"/>
    <property type="match status" value="1"/>
</dbReference>
<dbReference type="InterPro" id="IPR016032">
    <property type="entry name" value="Sig_transdc_resp-reg_C-effctor"/>
</dbReference>
<evidence type="ECO:0000259" key="4">
    <source>
        <dbReference type="PROSITE" id="PS50043"/>
    </source>
</evidence>
<dbReference type="Gene3D" id="1.10.10.10">
    <property type="entry name" value="Winged helix-like DNA-binding domain superfamily/Winged helix DNA-binding domain"/>
    <property type="match status" value="1"/>
</dbReference>
<keyword evidence="6" id="KW-1185">Reference proteome</keyword>
<dbReference type="InterPro" id="IPR036388">
    <property type="entry name" value="WH-like_DNA-bd_sf"/>
</dbReference>
<sequence length="335" mass="35302">MPGPAEAAAVATEVARIAATPDEPTQRAAALLEALQRFLPFDAAWLALRDDKRAGHESLVSSGWDHRTATYLDGPVLVEEIEQLGMTRSPTPLRVADFPVPANELRSWAECLLPAGLQEGLGMCLFAPDGRHLGFLGLFTASPAVPSDAARDLLAALGPTLGHAFDPLRSAVAAAWLVRSATAAVALTRAGRVLAVPGLDDHPALREGSPVLAVARALLEGPQTSFLLPAPLEPGGYLTVTVLDVPDDVPFHLTAVVVLSPCGDLHGLTRRELEVLGLLVTGGHNNAIAHLLNVTQRTVATHVEHILLKLDADSRALAALRAERRGLYVPPGLVP</sequence>
<evidence type="ECO:0000256" key="1">
    <source>
        <dbReference type="ARBA" id="ARBA00023015"/>
    </source>
</evidence>
<protein>
    <submittedName>
        <fullName evidence="5">Regulatory protein, luxR family</fullName>
    </submittedName>
</protein>
<dbReference type="EMBL" id="FOFA01000008">
    <property type="protein sequence ID" value="SER06593.1"/>
    <property type="molecule type" value="Genomic_DNA"/>
</dbReference>
<dbReference type="GO" id="GO:0006355">
    <property type="term" value="P:regulation of DNA-templated transcription"/>
    <property type="evidence" value="ECO:0007669"/>
    <property type="project" value="InterPro"/>
</dbReference>
<keyword evidence="2" id="KW-0238">DNA-binding</keyword>
<evidence type="ECO:0000256" key="3">
    <source>
        <dbReference type="ARBA" id="ARBA00023163"/>
    </source>
</evidence>
<dbReference type="Proteomes" id="UP000198504">
    <property type="component" value="Unassembled WGS sequence"/>
</dbReference>
<organism evidence="5 6">
    <name type="scientific">Microlunatus flavus</name>
    <dbReference type="NCBI Taxonomy" id="1036181"/>
    <lineage>
        <taxon>Bacteria</taxon>
        <taxon>Bacillati</taxon>
        <taxon>Actinomycetota</taxon>
        <taxon>Actinomycetes</taxon>
        <taxon>Propionibacteriales</taxon>
        <taxon>Propionibacteriaceae</taxon>
        <taxon>Microlunatus</taxon>
    </lineage>
</organism>
<dbReference type="PROSITE" id="PS50043">
    <property type="entry name" value="HTH_LUXR_2"/>
    <property type="match status" value="1"/>
</dbReference>
<evidence type="ECO:0000313" key="6">
    <source>
        <dbReference type="Proteomes" id="UP000198504"/>
    </source>
</evidence>